<reference evidence="7 8" key="1">
    <citation type="submission" date="2018-02" db="EMBL/GenBank/DDBJ databases">
        <title>Complete genome sequence of Agrobacterium tumefaciens 1D1609.</title>
        <authorList>
            <person name="Cho S.-T."/>
            <person name="Haryono M."/>
            <person name="Chang H.-H."/>
            <person name="Santos M.N."/>
            <person name="Lai E.-M."/>
            <person name="Kuo C.-H."/>
        </authorList>
    </citation>
    <scope>NUCLEOTIDE SEQUENCE [LARGE SCALE GENOMIC DNA]</scope>
    <source>
        <strain evidence="7 8">1D1609</strain>
    </source>
</reference>
<dbReference type="SUPFAM" id="SSF52743">
    <property type="entry name" value="Subtilisin-like"/>
    <property type="match status" value="1"/>
</dbReference>
<evidence type="ECO:0000256" key="4">
    <source>
        <dbReference type="ARBA" id="ARBA00022825"/>
    </source>
</evidence>
<dbReference type="InterPro" id="IPR015500">
    <property type="entry name" value="Peptidase_S8_subtilisin-rel"/>
</dbReference>
<accession>A0A2L2LKV2</accession>
<dbReference type="PANTHER" id="PTHR43806">
    <property type="entry name" value="PEPTIDASE S8"/>
    <property type="match status" value="1"/>
</dbReference>
<evidence type="ECO:0000256" key="5">
    <source>
        <dbReference type="PROSITE-ProRule" id="PRU01240"/>
    </source>
</evidence>
<dbReference type="GO" id="GO:0004252">
    <property type="term" value="F:serine-type endopeptidase activity"/>
    <property type="evidence" value="ECO:0007669"/>
    <property type="project" value="InterPro"/>
</dbReference>
<evidence type="ECO:0000259" key="6">
    <source>
        <dbReference type="Pfam" id="PF00082"/>
    </source>
</evidence>
<dbReference type="Pfam" id="PF00082">
    <property type="entry name" value="Peptidase_S8"/>
    <property type="match status" value="1"/>
</dbReference>
<dbReference type="Proteomes" id="UP000237717">
    <property type="component" value="Chromosome II"/>
</dbReference>
<protein>
    <recommendedName>
        <fullName evidence="6">Peptidase S8/S53 domain-containing protein</fullName>
    </recommendedName>
</protein>
<gene>
    <name evidence="7" type="ORF">At1D1609_49240</name>
</gene>
<evidence type="ECO:0000256" key="1">
    <source>
        <dbReference type="ARBA" id="ARBA00011073"/>
    </source>
</evidence>
<dbReference type="InterPro" id="IPR036852">
    <property type="entry name" value="Peptidase_S8/S53_dom_sf"/>
</dbReference>
<comment type="similarity">
    <text evidence="1 5">Belongs to the peptidase S8 family.</text>
</comment>
<comment type="caution">
    <text evidence="5">Lacks conserved residue(s) required for the propagation of feature annotation.</text>
</comment>
<evidence type="ECO:0000256" key="2">
    <source>
        <dbReference type="ARBA" id="ARBA00022670"/>
    </source>
</evidence>
<proteinExistence type="inferred from homology"/>
<keyword evidence="3" id="KW-0378">Hydrolase</keyword>
<dbReference type="Gene3D" id="3.40.50.200">
    <property type="entry name" value="Peptidase S8/S53 domain"/>
    <property type="match status" value="1"/>
</dbReference>
<dbReference type="InterPro" id="IPR050131">
    <property type="entry name" value="Peptidase_S8_subtilisin-like"/>
</dbReference>
<organism evidence="7 8">
    <name type="scientific">Agrobacterium tumefaciens</name>
    <dbReference type="NCBI Taxonomy" id="358"/>
    <lineage>
        <taxon>Bacteria</taxon>
        <taxon>Pseudomonadati</taxon>
        <taxon>Pseudomonadota</taxon>
        <taxon>Alphaproteobacteria</taxon>
        <taxon>Hyphomicrobiales</taxon>
        <taxon>Rhizobiaceae</taxon>
        <taxon>Rhizobium/Agrobacterium group</taxon>
        <taxon>Agrobacterium</taxon>
        <taxon>Agrobacterium tumefaciens complex</taxon>
    </lineage>
</organism>
<dbReference type="AlphaFoldDB" id="A0A2L2LKV2"/>
<sequence length="374" mass="40706">MDAAPFTEDAFTQVTDLLHEQTAPASLGSKRAHGTMVAGLALGGPHLWGMTSSLGLEVKITPATVFDVRTQNGVQTPLFRTQWLLDAIGGDGDIFNISLASKDEAQMNAFSHYIGKGESKLFVVAAGNNNMNNDTRGVDINDTKLFPQRFGGNERGPNLITVAAYDGKGLATFSNYSESYVSIAAPGCAVASWTPNPDNSRYIEQKVTGTSFASPIVAHVAAIVKALMPIRYAQPRYVRARILAGSDLRSDINGVEDGRLLNPIKTISIYEDVLEIEKDGVRRLLFGKISSPLQVSDLCQDQGTPEGNPRLLKFARDPNPSGDKDSILYFIRDGILDNTKKCKRKPTNIVFTPSVGQQDIINLKDVTDLIFRMK</sequence>
<dbReference type="InterPro" id="IPR000209">
    <property type="entry name" value="Peptidase_S8/S53_dom"/>
</dbReference>
<dbReference type="GO" id="GO:0006508">
    <property type="term" value="P:proteolysis"/>
    <property type="evidence" value="ECO:0007669"/>
    <property type="project" value="UniProtKB-KW"/>
</dbReference>
<dbReference type="InterPro" id="IPR022398">
    <property type="entry name" value="Peptidase_S8_His-AS"/>
</dbReference>
<dbReference type="PROSITE" id="PS00137">
    <property type="entry name" value="SUBTILASE_HIS"/>
    <property type="match status" value="1"/>
</dbReference>
<dbReference type="PANTHER" id="PTHR43806:SF11">
    <property type="entry name" value="CEREVISIN-RELATED"/>
    <property type="match status" value="1"/>
</dbReference>
<evidence type="ECO:0000313" key="7">
    <source>
        <dbReference type="EMBL" id="AVH44964.1"/>
    </source>
</evidence>
<keyword evidence="4" id="KW-0720">Serine protease</keyword>
<dbReference type="PROSITE" id="PS51892">
    <property type="entry name" value="SUBTILASE"/>
    <property type="match status" value="1"/>
</dbReference>
<dbReference type="EMBL" id="CP026925">
    <property type="protein sequence ID" value="AVH44964.1"/>
    <property type="molecule type" value="Genomic_DNA"/>
</dbReference>
<evidence type="ECO:0000256" key="3">
    <source>
        <dbReference type="ARBA" id="ARBA00022801"/>
    </source>
</evidence>
<evidence type="ECO:0000313" key="8">
    <source>
        <dbReference type="Proteomes" id="UP000237717"/>
    </source>
</evidence>
<keyword evidence="2" id="KW-0645">Protease</keyword>
<feature type="domain" description="Peptidase S8/S53" evidence="6">
    <location>
        <begin position="20"/>
        <end position="243"/>
    </location>
</feature>
<dbReference type="PRINTS" id="PR00723">
    <property type="entry name" value="SUBTILISIN"/>
</dbReference>
<name>A0A2L2LKV2_AGRTU</name>